<evidence type="ECO:0000313" key="2">
    <source>
        <dbReference type="EMBL" id="MFC4135178.1"/>
    </source>
</evidence>
<evidence type="ECO:0000313" key="3">
    <source>
        <dbReference type="Proteomes" id="UP001595816"/>
    </source>
</evidence>
<feature type="chain" id="PRO_5047303330" description="Ig-like domain-containing protein" evidence="1">
    <location>
        <begin position="28"/>
        <end position="176"/>
    </location>
</feature>
<comment type="caution">
    <text evidence="2">The sequence shown here is derived from an EMBL/GenBank/DDBJ whole genome shotgun (WGS) entry which is preliminary data.</text>
</comment>
<organism evidence="2 3">
    <name type="scientific">Hamadaea flava</name>
    <dbReference type="NCBI Taxonomy" id="1742688"/>
    <lineage>
        <taxon>Bacteria</taxon>
        <taxon>Bacillati</taxon>
        <taxon>Actinomycetota</taxon>
        <taxon>Actinomycetes</taxon>
        <taxon>Micromonosporales</taxon>
        <taxon>Micromonosporaceae</taxon>
        <taxon>Hamadaea</taxon>
    </lineage>
</organism>
<proteinExistence type="predicted"/>
<reference evidence="3" key="1">
    <citation type="journal article" date="2019" name="Int. J. Syst. Evol. Microbiol.">
        <title>The Global Catalogue of Microorganisms (GCM) 10K type strain sequencing project: providing services to taxonomists for standard genome sequencing and annotation.</title>
        <authorList>
            <consortium name="The Broad Institute Genomics Platform"/>
            <consortium name="The Broad Institute Genome Sequencing Center for Infectious Disease"/>
            <person name="Wu L."/>
            <person name="Ma J."/>
        </authorList>
    </citation>
    <scope>NUCLEOTIDE SEQUENCE [LARGE SCALE GENOMIC DNA]</scope>
    <source>
        <strain evidence="3">CGMCC 4.7289</strain>
    </source>
</reference>
<evidence type="ECO:0008006" key="4">
    <source>
        <dbReference type="Google" id="ProtNLM"/>
    </source>
</evidence>
<keyword evidence="3" id="KW-1185">Reference proteome</keyword>
<feature type="signal peptide" evidence="1">
    <location>
        <begin position="1"/>
        <end position="27"/>
    </location>
</feature>
<name>A0ABV8LXJ9_9ACTN</name>
<gene>
    <name evidence="2" type="ORF">ACFOZ4_31590</name>
</gene>
<accession>A0ABV8LXJ9</accession>
<dbReference type="Proteomes" id="UP001595816">
    <property type="component" value="Unassembled WGS sequence"/>
</dbReference>
<protein>
    <recommendedName>
        <fullName evidence="4">Ig-like domain-containing protein</fullName>
    </recommendedName>
</protein>
<sequence>MMARIARLVSALVLTTAVVAAPSAAQADDLIVCTGSVTVHYSPPLGPLPQQTTQQVAERLGSTGGGACTGPFTGGAADTTFVQQVGCLAQGLGDTLVENVVTYHWNGGGTSTITYPVTTVVHAANQLIVTSTGTVTDGYAEGALSERVAAYPDLDVLSCLGSSVAQQTGTLTVTIT</sequence>
<dbReference type="EMBL" id="JBHSAY010000020">
    <property type="protein sequence ID" value="MFC4135178.1"/>
    <property type="molecule type" value="Genomic_DNA"/>
</dbReference>
<keyword evidence="1" id="KW-0732">Signal</keyword>
<evidence type="ECO:0000256" key="1">
    <source>
        <dbReference type="SAM" id="SignalP"/>
    </source>
</evidence>